<feature type="domain" description="Zn(2)-C6 fungal-type" evidence="7">
    <location>
        <begin position="164"/>
        <end position="196"/>
    </location>
</feature>
<keyword evidence="5" id="KW-0539">Nucleus</keyword>
<dbReference type="SMART" id="SM00066">
    <property type="entry name" value="GAL4"/>
    <property type="match status" value="1"/>
</dbReference>
<dbReference type="EMBL" id="JAODAN010000003">
    <property type="protein sequence ID" value="KAK1925437.1"/>
    <property type="molecule type" value="Genomic_DNA"/>
</dbReference>
<organism evidence="8 9">
    <name type="scientific">Papiliotrema laurentii</name>
    <name type="common">Cryptococcus laurentii</name>
    <dbReference type="NCBI Taxonomy" id="5418"/>
    <lineage>
        <taxon>Eukaryota</taxon>
        <taxon>Fungi</taxon>
        <taxon>Dikarya</taxon>
        <taxon>Basidiomycota</taxon>
        <taxon>Agaricomycotina</taxon>
        <taxon>Tremellomycetes</taxon>
        <taxon>Tremellales</taxon>
        <taxon>Rhynchogastremaceae</taxon>
        <taxon>Papiliotrema</taxon>
    </lineage>
</organism>
<feature type="compositionally biased region" description="Basic and acidic residues" evidence="6">
    <location>
        <begin position="267"/>
        <end position="286"/>
    </location>
</feature>
<dbReference type="PROSITE" id="PS50048">
    <property type="entry name" value="ZN2_CY6_FUNGAL_2"/>
    <property type="match status" value="1"/>
</dbReference>
<keyword evidence="4" id="KW-0804">Transcription</keyword>
<evidence type="ECO:0000256" key="6">
    <source>
        <dbReference type="SAM" id="MobiDB-lite"/>
    </source>
</evidence>
<feature type="compositionally biased region" description="Polar residues" evidence="6">
    <location>
        <begin position="125"/>
        <end position="140"/>
    </location>
</feature>
<protein>
    <recommendedName>
        <fullName evidence="7">Zn(2)-C6 fungal-type domain-containing protein</fullName>
    </recommendedName>
</protein>
<feature type="compositionally biased region" description="Basic residues" evidence="6">
    <location>
        <begin position="83"/>
        <end position="94"/>
    </location>
</feature>
<keyword evidence="9" id="KW-1185">Reference proteome</keyword>
<dbReference type="AlphaFoldDB" id="A0AAD9FSV4"/>
<feature type="compositionally biased region" description="Pro residues" evidence="6">
    <location>
        <begin position="22"/>
        <end position="34"/>
    </location>
</feature>
<dbReference type="GO" id="GO:0008270">
    <property type="term" value="F:zinc ion binding"/>
    <property type="evidence" value="ECO:0007669"/>
    <property type="project" value="InterPro"/>
</dbReference>
<dbReference type="GO" id="GO:0000976">
    <property type="term" value="F:transcription cis-regulatory region binding"/>
    <property type="evidence" value="ECO:0007669"/>
    <property type="project" value="TreeGrafter"/>
</dbReference>
<feature type="region of interest" description="Disordered" evidence="6">
    <location>
        <begin position="1"/>
        <end position="147"/>
    </location>
</feature>
<evidence type="ECO:0000256" key="5">
    <source>
        <dbReference type="ARBA" id="ARBA00023242"/>
    </source>
</evidence>
<feature type="region of interest" description="Disordered" evidence="6">
    <location>
        <begin position="263"/>
        <end position="320"/>
    </location>
</feature>
<dbReference type="SUPFAM" id="SSF57701">
    <property type="entry name" value="Zn2/Cys6 DNA-binding domain"/>
    <property type="match status" value="1"/>
</dbReference>
<evidence type="ECO:0000256" key="2">
    <source>
        <dbReference type="ARBA" id="ARBA00023015"/>
    </source>
</evidence>
<evidence type="ECO:0000256" key="1">
    <source>
        <dbReference type="ARBA" id="ARBA00004123"/>
    </source>
</evidence>
<keyword evidence="3" id="KW-0238">DNA-binding</keyword>
<evidence type="ECO:0000256" key="3">
    <source>
        <dbReference type="ARBA" id="ARBA00023125"/>
    </source>
</evidence>
<dbReference type="GO" id="GO:0005634">
    <property type="term" value="C:nucleus"/>
    <property type="evidence" value="ECO:0007669"/>
    <property type="project" value="UniProtKB-SubCell"/>
</dbReference>
<dbReference type="InterPro" id="IPR051089">
    <property type="entry name" value="prtT"/>
</dbReference>
<evidence type="ECO:0000256" key="4">
    <source>
        <dbReference type="ARBA" id="ARBA00023163"/>
    </source>
</evidence>
<keyword evidence="2" id="KW-0805">Transcription regulation</keyword>
<dbReference type="Proteomes" id="UP001182556">
    <property type="component" value="Unassembled WGS sequence"/>
</dbReference>
<feature type="compositionally biased region" description="Low complexity" evidence="6">
    <location>
        <begin position="10"/>
        <end position="21"/>
    </location>
</feature>
<reference evidence="8" key="1">
    <citation type="submission" date="2023-02" db="EMBL/GenBank/DDBJ databases">
        <title>Identification and recombinant expression of a fungal hydrolase from Papiliotrema laurentii that hydrolyzes apple cutin and clears colloidal polyester polyurethane.</title>
        <authorList>
            <consortium name="DOE Joint Genome Institute"/>
            <person name="Roman V.A."/>
            <person name="Bojanowski C."/>
            <person name="Crable B.R."/>
            <person name="Wagner D.N."/>
            <person name="Hung C.S."/>
            <person name="Nadeau L.J."/>
            <person name="Schratz L."/>
            <person name="Haridas S."/>
            <person name="Pangilinan J."/>
            <person name="Lipzen A."/>
            <person name="Na H."/>
            <person name="Yan M."/>
            <person name="Ng V."/>
            <person name="Grigoriev I.V."/>
            <person name="Spatafora J.W."/>
            <person name="Barlow D."/>
            <person name="Biffinger J."/>
            <person name="Kelley-Loughnane N."/>
            <person name="Varaljay V.A."/>
            <person name="Crookes-Goodson W.J."/>
        </authorList>
    </citation>
    <scope>NUCLEOTIDE SEQUENCE</scope>
    <source>
        <strain evidence="8">5307AH</strain>
    </source>
</reference>
<comment type="caution">
    <text evidence="8">The sequence shown here is derived from an EMBL/GenBank/DDBJ whole genome shotgun (WGS) entry which is preliminary data.</text>
</comment>
<evidence type="ECO:0000313" key="8">
    <source>
        <dbReference type="EMBL" id="KAK1925437.1"/>
    </source>
</evidence>
<dbReference type="PROSITE" id="PS00463">
    <property type="entry name" value="ZN2_CY6_FUNGAL_1"/>
    <property type="match status" value="1"/>
</dbReference>
<dbReference type="InterPro" id="IPR001138">
    <property type="entry name" value="Zn2Cys6_DnaBD"/>
</dbReference>
<evidence type="ECO:0000259" key="7">
    <source>
        <dbReference type="PROSITE" id="PS50048"/>
    </source>
</evidence>
<dbReference type="CDD" id="cd00067">
    <property type="entry name" value="GAL4"/>
    <property type="match status" value="1"/>
</dbReference>
<dbReference type="Gene3D" id="4.10.240.10">
    <property type="entry name" value="Zn(2)-C6 fungal-type DNA-binding domain"/>
    <property type="match status" value="1"/>
</dbReference>
<sequence length="973" mass="106517">MDPHQQYSDQTSIIIPSSAIPQYPPSIYPPPPPRTRADGMRMASTGEVKRVKGSSSAGQPNGELRRHSLASDDNAESDEPQKKGKAKATGRKRGNTQVQPHHHPSDSSFPSFPLDHDVAQPSRPPTNGRSRSHSQIQQPSGACVAASSVDSPPAVLVREKKQKACANCRRAKLKCIVEEGLTECVRCLSRKERCIFYPRAHDEDWQQTLTTDLYGAINHLTQLSQTVSHMIHHLVSHGIIPPLPGPPLEPFEPVERDMAILQGWNAERNREKADEKKPIEKRKRQDDEEDGHAGRQYPSQSSSTAVHGPPIFTSRSLTLPSETVARPGGMEADLIGSGADIPVNSGMLPLSAPLMPHRSSMPDLPPIRPPPTILPQIAPLSESDAMGQGHVGSSLFNGSSLPLPVSRMLPPPGPIVPPGTTASPQYMQGVTPASMIDSSPSVAGRTPAGWGSSQGLGENVGKDGHTPGYLDGFDNTPSDAIGEAEVQLDEDGMEVYGSADTRRTIVKDGILPARDARLLVQYFHSSMAPNLFGYNLQPHQFPYLPDGFRSITPFILAVECLLASERVPALHSRHHALADAVIKMMVTSPAESWQTFANSKKARQQDEQVLGHALASSDMDWDPELGIGPEEIVAVCALATFISQREQAKTIAMFAFSWARGWTAFLNRLGLTDGSQAKDDHTMTFAEAAALVTPLRRPNEENMARVWLLSYIVAAQEFLQHNHADPVLPVDPSSWYKIILPDDNPVPNSSRSPHDIILVYHAKLAAMLLQWLKDRHDMRRNPDDASGADVAVRAHIRLAERANQNLDWWAEDLKVYGLENERTRQIQLDWLHAKHLVNSVCAKNVYGMPKAEALKELSRVLAIDSAVQLLQRCASWSPAEALTLLPHVYYRMMTLAAGEIVEALTEVQEGRVSPSSCPVTVQDVYRLFSQVSGILLRVDLPDGHYVRLTGATLLQHVEDLGRASGPSTSVHEG</sequence>
<dbReference type="InterPro" id="IPR036864">
    <property type="entry name" value="Zn2-C6_fun-type_DNA-bd_sf"/>
</dbReference>
<name>A0AAD9FSV4_PAPLA</name>
<comment type="subcellular location">
    <subcellularLocation>
        <location evidence="1">Nucleus</location>
    </subcellularLocation>
</comment>
<proteinExistence type="predicted"/>
<accession>A0AAD9FSV4</accession>
<dbReference type="GO" id="GO:0000981">
    <property type="term" value="F:DNA-binding transcription factor activity, RNA polymerase II-specific"/>
    <property type="evidence" value="ECO:0007669"/>
    <property type="project" value="InterPro"/>
</dbReference>
<gene>
    <name evidence="8" type="ORF">DB88DRAFT_483912</name>
</gene>
<dbReference type="PANTHER" id="PTHR31845:SF19">
    <property type="entry name" value="TRANSCRIPTION FACTOR DOMAIN-CONTAINING PROTEIN"/>
    <property type="match status" value="1"/>
</dbReference>
<dbReference type="PANTHER" id="PTHR31845">
    <property type="entry name" value="FINGER DOMAIN PROTEIN, PUTATIVE-RELATED"/>
    <property type="match status" value="1"/>
</dbReference>
<evidence type="ECO:0000313" key="9">
    <source>
        <dbReference type="Proteomes" id="UP001182556"/>
    </source>
</evidence>